<dbReference type="InterPro" id="IPR007037">
    <property type="entry name" value="SIP_rossman_dom"/>
</dbReference>
<comment type="caution">
    <text evidence="4">The sequence shown here is derived from an EMBL/GenBank/DDBJ whole genome shotgun (WGS) entry which is preliminary data.</text>
</comment>
<proteinExistence type="predicted"/>
<feature type="compositionally biased region" description="Low complexity" evidence="1">
    <location>
        <begin position="1"/>
        <end position="16"/>
    </location>
</feature>
<evidence type="ECO:0000256" key="1">
    <source>
        <dbReference type="SAM" id="MobiDB-lite"/>
    </source>
</evidence>
<dbReference type="Gene3D" id="3.40.50.80">
    <property type="entry name" value="Nucleotide-binding domain of ferredoxin-NADP reductase (FNR) module"/>
    <property type="match status" value="1"/>
</dbReference>
<dbReference type="Proteomes" id="UP001501787">
    <property type="component" value="Unassembled WGS sequence"/>
</dbReference>
<evidence type="ECO:0000259" key="3">
    <source>
        <dbReference type="Pfam" id="PF10615"/>
    </source>
</evidence>
<accession>A0ABN0VPN1</accession>
<dbReference type="InterPro" id="IPR039374">
    <property type="entry name" value="SIP_fam"/>
</dbReference>
<dbReference type="EMBL" id="BAAAFR010000001">
    <property type="protein sequence ID" value="GAA0314147.1"/>
    <property type="molecule type" value="Genomic_DNA"/>
</dbReference>
<sequence length="391" mass="43287">MRQYPTTPASSSAPSTCDMSPARSLLTDPEIAHIVNHLNEEHVDELCGFLTAFSPLTLDSSDDIDVKIREIYPEGVVIKAAPLLEKSTESASNPALSDTEAHFIAFDAPVTQLSDLQHQYIVLKQRADKKRGKKTIQLTEQHFTVEDSAFISAHMLRLTLSNTPNPTLPVPLEDAGYAYLFDLAHTQAAHPERFVAIHEPRAHCYYTLRKAWQENGINQAWVDVFVHGDTSGGTWAASLQAGESIYTKRELPEKISHLQTGQALLIADETSIPTVARLLELWDNPLAPIVLYVTGDARDQEYLESIEITPEFRARCAFVPLVTGKMNAGKDVAAQIDDVLAAHLANTPTPIDKVWGALEAQTAKVLRGKLKTRLNLGRSDVVVKVYWRYDG</sequence>
<gene>
    <name evidence="4" type="ORF">GCM10009129_09290</name>
</gene>
<reference evidence="4 5" key="1">
    <citation type="journal article" date="2019" name="Int. J. Syst. Evol. Microbiol.">
        <title>The Global Catalogue of Microorganisms (GCM) 10K type strain sequencing project: providing services to taxonomists for standard genome sequencing and annotation.</title>
        <authorList>
            <consortium name="The Broad Institute Genomics Platform"/>
            <consortium name="The Broad Institute Genome Sequencing Center for Infectious Disease"/>
            <person name="Wu L."/>
            <person name="Ma J."/>
        </authorList>
    </citation>
    <scope>NUCLEOTIDE SEQUENCE [LARGE SCALE GENOMIC DNA]</scope>
    <source>
        <strain evidence="4 5">JCM 16343</strain>
    </source>
</reference>
<name>A0ABN0VPN1_9GAMM</name>
<dbReference type="CDD" id="cd06193">
    <property type="entry name" value="siderophore_interacting"/>
    <property type="match status" value="1"/>
</dbReference>
<evidence type="ECO:0000313" key="4">
    <source>
        <dbReference type="EMBL" id="GAA0314147.1"/>
    </source>
</evidence>
<dbReference type="InterPro" id="IPR039261">
    <property type="entry name" value="FNR_nucleotide-bd"/>
</dbReference>
<dbReference type="InterPro" id="IPR019595">
    <property type="entry name" value="DUF2470"/>
</dbReference>
<dbReference type="PANTHER" id="PTHR30157:SF0">
    <property type="entry name" value="NADPH-DEPENDENT FERRIC-CHELATE REDUCTASE"/>
    <property type="match status" value="1"/>
</dbReference>
<dbReference type="Pfam" id="PF04954">
    <property type="entry name" value="SIP"/>
    <property type="match status" value="1"/>
</dbReference>
<dbReference type="PANTHER" id="PTHR30157">
    <property type="entry name" value="FERRIC REDUCTASE, NADPH-DEPENDENT"/>
    <property type="match status" value="1"/>
</dbReference>
<evidence type="ECO:0000259" key="2">
    <source>
        <dbReference type="Pfam" id="PF04954"/>
    </source>
</evidence>
<dbReference type="RefSeq" id="WP_201503600.1">
    <property type="nucleotide sequence ID" value="NZ_BAAAFR010000001.1"/>
</dbReference>
<evidence type="ECO:0008006" key="6">
    <source>
        <dbReference type="Google" id="ProtNLM"/>
    </source>
</evidence>
<organism evidence="4 5">
    <name type="scientific">Psychrobacter aestuarii</name>
    <dbReference type="NCBI Taxonomy" id="556327"/>
    <lineage>
        <taxon>Bacteria</taxon>
        <taxon>Pseudomonadati</taxon>
        <taxon>Pseudomonadota</taxon>
        <taxon>Gammaproteobacteria</taxon>
        <taxon>Moraxellales</taxon>
        <taxon>Moraxellaceae</taxon>
        <taxon>Psychrobacter</taxon>
    </lineage>
</organism>
<keyword evidence="5" id="KW-1185">Reference proteome</keyword>
<evidence type="ECO:0000313" key="5">
    <source>
        <dbReference type="Proteomes" id="UP001501787"/>
    </source>
</evidence>
<dbReference type="Gene3D" id="2.40.30.10">
    <property type="entry name" value="Translation factors"/>
    <property type="match status" value="1"/>
</dbReference>
<feature type="domain" description="DUF2470" evidence="3">
    <location>
        <begin position="33"/>
        <end position="119"/>
    </location>
</feature>
<feature type="region of interest" description="Disordered" evidence="1">
    <location>
        <begin position="1"/>
        <end position="22"/>
    </location>
</feature>
<protein>
    <recommendedName>
        <fullName evidence="6">Siderophore-interacting protein</fullName>
    </recommendedName>
</protein>
<feature type="domain" description="SIP-like Rossmann fold" evidence="2">
    <location>
        <begin position="262"/>
        <end position="389"/>
    </location>
</feature>
<dbReference type="Pfam" id="PF10615">
    <property type="entry name" value="DUF2470"/>
    <property type="match status" value="1"/>
</dbReference>